<dbReference type="RefSeq" id="WP_311559650.1">
    <property type="nucleotide sequence ID" value="NZ_JAVREJ010000026.1"/>
</dbReference>
<reference evidence="3" key="1">
    <citation type="submission" date="2023-07" db="EMBL/GenBank/DDBJ databases">
        <title>30 novel species of actinomycetes from the DSMZ collection.</title>
        <authorList>
            <person name="Nouioui I."/>
        </authorList>
    </citation>
    <scope>NUCLEOTIDE SEQUENCE [LARGE SCALE GENOMIC DNA]</scope>
    <source>
        <strain evidence="3">DSM 45834</strain>
    </source>
</reference>
<evidence type="ECO:0000313" key="2">
    <source>
        <dbReference type="EMBL" id="MDT0353135.1"/>
    </source>
</evidence>
<evidence type="ECO:0000313" key="3">
    <source>
        <dbReference type="Proteomes" id="UP001183202"/>
    </source>
</evidence>
<dbReference type="EMBL" id="JAVREJ010000026">
    <property type="protein sequence ID" value="MDT0353135.1"/>
    <property type="molecule type" value="Genomic_DNA"/>
</dbReference>
<dbReference type="Gene3D" id="3.10.450.40">
    <property type="match status" value="1"/>
</dbReference>
<evidence type="ECO:0000259" key="1">
    <source>
        <dbReference type="Pfam" id="PF04965"/>
    </source>
</evidence>
<dbReference type="SUPFAM" id="SSF160719">
    <property type="entry name" value="gpW/gp25-like"/>
    <property type="match status" value="1"/>
</dbReference>
<accession>A0ABU2NGN9</accession>
<organism evidence="2 3">
    <name type="scientific">Pseudonocardia charpentierae</name>
    <dbReference type="NCBI Taxonomy" id="3075545"/>
    <lineage>
        <taxon>Bacteria</taxon>
        <taxon>Bacillati</taxon>
        <taxon>Actinomycetota</taxon>
        <taxon>Actinomycetes</taxon>
        <taxon>Pseudonocardiales</taxon>
        <taxon>Pseudonocardiaceae</taxon>
        <taxon>Pseudonocardia</taxon>
    </lineage>
</organism>
<name>A0ABU2NGN9_9PSEU</name>
<feature type="domain" description="IraD/Gp25-like" evidence="1">
    <location>
        <begin position="29"/>
        <end position="114"/>
    </location>
</feature>
<gene>
    <name evidence="2" type="ORF">RM445_26840</name>
</gene>
<dbReference type="Proteomes" id="UP001183202">
    <property type="component" value="Unassembled WGS sequence"/>
</dbReference>
<proteinExistence type="predicted"/>
<comment type="caution">
    <text evidence="2">The sequence shown here is derived from an EMBL/GenBank/DDBJ whole genome shotgun (WGS) entry which is preliminary data.</text>
</comment>
<protein>
    <submittedName>
        <fullName evidence="2">GPW/gp25 family protein</fullName>
    </submittedName>
</protein>
<keyword evidence="3" id="KW-1185">Reference proteome</keyword>
<dbReference type="InterPro" id="IPR007048">
    <property type="entry name" value="IraD/Gp25-like"/>
</dbReference>
<dbReference type="Pfam" id="PF04965">
    <property type="entry name" value="GPW_gp25"/>
    <property type="match status" value="1"/>
</dbReference>
<sequence length="130" mass="13936">MLGDFYGRGAAHPLTLTPIGGVAEAAGVALVEQSIRMILRTQHGERVMRPDFGANLRSLAFSANTPATANLARHLVESALARWEPRIEVLDVDVRNVVADATLLVVVTYRLVGTADVRSLLQPVPLEGPS</sequence>